<name>A0AAD3SRY8_NEPGR</name>
<proteinExistence type="predicted"/>
<protein>
    <submittedName>
        <fullName evidence="1">Uncharacterized protein</fullName>
    </submittedName>
</protein>
<dbReference type="EMBL" id="BSYO01000017">
    <property type="protein sequence ID" value="GMH16865.1"/>
    <property type="molecule type" value="Genomic_DNA"/>
</dbReference>
<dbReference type="AlphaFoldDB" id="A0AAD3SRY8"/>
<accession>A0AAD3SRY8</accession>
<comment type="caution">
    <text evidence="1">The sequence shown here is derived from an EMBL/GenBank/DDBJ whole genome shotgun (WGS) entry which is preliminary data.</text>
</comment>
<keyword evidence="2" id="KW-1185">Reference proteome</keyword>
<organism evidence="1 2">
    <name type="scientific">Nepenthes gracilis</name>
    <name type="common">Slender pitcher plant</name>
    <dbReference type="NCBI Taxonomy" id="150966"/>
    <lineage>
        <taxon>Eukaryota</taxon>
        <taxon>Viridiplantae</taxon>
        <taxon>Streptophyta</taxon>
        <taxon>Embryophyta</taxon>
        <taxon>Tracheophyta</taxon>
        <taxon>Spermatophyta</taxon>
        <taxon>Magnoliopsida</taxon>
        <taxon>eudicotyledons</taxon>
        <taxon>Gunneridae</taxon>
        <taxon>Pentapetalae</taxon>
        <taxon>Caryophyllales</taxon>
        <taxon>Nepenthaceae</taxon>
        <taxon>Nepenthes</taxon>
    </lineage>
</organism>
<reference evidence="1" key="1">
    <citation type="submission" date="2023-05" db="EMBL/GenBank/DDBJ databases">
        <title>Nepenthes gracilis genome sequencing.</title>
        <authorList>
            <person name="Fukushima K."/>
        </authorList>
    </citation>
    <scope>NUCLEOTIDE SEQUENCE</scope>
    <source>
        <strain evidence="1">SING2019-196</strain>
    </source>
</reference>
<gene>
    <name evidence="1" type="ORF">Nepgr_018706</name>
</gene>
<evidence type="ECO:0000313" key="1">
    <source>
        <dbReference type="EMBL" id="GMH16865.1"/>
    </source>
</evidence>
<dbReference type="Proteomes" id="UP001279734">
    <property type="component" value="Unassembled WGS sequence"/>
</dbReference>
<sequence length="110" mass="12752">MHWFENAVEGYSIWRDIAVALKHFDVDRKKTPYMLYLAAAPNQLDVMVEVDSCDGQCDNGFLSFFVLWSLKFSGDLLLEVEYYDGMQLPSGFTDEGLMCPFLRPMLFFRS</sequence>
<evidence type="ECO:0000313" key="2">
    <source>
        <dbReference type="Proteomes" id="UP001279734"/>
    </source>
</evidence>